<sequence>MNQEASKHLRCRPGDVARVVRSSNDALVGRTVEVARLHFDGRWECILEGSPVIGAADDGEGLLLTRDWLFPDCFLEPKHAVVREELTSFAESLAA</sequence>
<dbReference type="EMBL" id="SNSQ01000040">
    <property type="protein sequence ID" value="TEU40316.1"/>
    <property type="molecule type" value="Genomic_DNA"/>
</dbReference>
<organism evidence="1 2">
    <name type="scientific">Burkholderia cepacia</name>
    <name type="common">Pseudomonas cepacia</name>
    <dbReference type="NCBI Taxonomy" id="292"/>
    <lineage>
        <taxon>Bacteria</taxon>
        <taxon>Pseudomonadati</taxon>
        <taxon>Pseudomonadota</taxon>
        <taxon>Betaproteobacteria</taxon>
        <taxon>Burkholderiales</taxon>
        <taxon>Burkholderiaceae</taxon>
        <taxon>Burkholderia</taxon>
        <taxon>Burkholderia cepacia complex</taxon>
    </lineage>
</organism>
<dbReference type="Proteomes" id="UP000298234">
    <property type="component" value="Unassembled WGS sequence"/>
</dbReference>
<name>A0AAX2RGI7_BURCE</name>
<evidence type="ECO:0000313" key="2">
    <source>
        <dbReference type="Proteomes" id="UP000298234"/>
    </source>
</evidence>
<dbReference type="AlphaFoldDB" id="A0AAX2RGI7"/>
<evidence type="ECO:0000313" key="1">
    <source>
        <dbReference type="EMBL" id="TEU40316.1"/>
    </source>
</evidence>
<protein>
    <submittedName>
        <fullName evidence="1">Uncharacterized protein</fullName>
    </submittedName>
</protein>
<comment type="caution">
    <text evidence="1">The sequence shown here is derived from an EMBL/GenBank/DDBJ whole genome shotgun (WGS) entry which is preliminary data.</text>
</comment>
<gene>
    <name evidence="1" type="ORF">E3D37_28860</name>
</gene>
<proteinExistence type="predicted"/>
<reference evidence="1 2" key="1">
    <citation type="submission" date="2019-03" db="EMBL/GenBank/DDBJ databases">
        <title>Burkholderia cepacia outbreak.</title>
        <authorList>
            <person name="Farzana R."/>
            <person name="Walsh T.R."/>
        </authorList>
    </citation>
    <scope>NUCLEOTIDE SEQUENCE [LARGE SCALE GENOMIC DNA]</scope>
    <source>
        <strain evidence="2">d13</strain>
    </source>
</reference>
<accession>A0AAX2RGI7</accession>